<dbReference type="Pfam" id="PF01469">
    <property type="entry name" value="Pentapeptide_2"/>
    <property type="match status" value="2"/>
</dbReference>
<dbReference type="InterPro" id="IPR022263">
    <property type="entry name" value="KxYKxGKxW"/>
</dbReference>
<dbReference type="EMBL" id="SDGZ01000007">
    <property type="protein sequence ID" value="TYC50632.1"/>
    <property type="molecule type" value="Genomic_DNA"/>
</dbReference>
<evidence type="ECO:0000256" key="1">
    <source>
        <dbReference type="ARBA" id="ARBA00022729"/>
    </source>
</evidence>
<reference evidence="3 4" key="1">
    <citation type="submission" date="2019-01" db="EMBL/GenBank/DDBJ databases">
        <title>Weissella sp. nov., a novel lactic acid bacterium isolated from animal feces.</title>
        <authorList>
            <person name="Wang L.-T."/>
        </authorList>
    </citation>
    <scope>NUCLEOTIDE SEQUENCE [LARGE SCALE GENOMIC DNA]</scope>
    <source>
        <strain evidence="3 4">8H-2</strain>
    </source>
</reference>
<sequence length="286" mass="28945">MKNIKLKRTVNSKLSNFKMYKSGKQWIFSSMILISLGIGGAIAGTAANIILQPQQASAATLPNQSNVLLGEKDSTMSIGAVVHVQLYGSTDANGNLDATKSVKAIFTIPSGSFNVSFPVYLINPSTGTEGASQTASFTTATQSVTITFPASEVKTTLGGGGRVTIGWYVGISDTIEFDIYAPDENGNAGNSNSGSNNSGDNNTGNSNTGSDNSGDNNTGNSNVGSDNSGDSNTGNSNTGSNNSGDNNTGNSNAGSDNSGDNNTGNSNTGSDNSGDNNTGNSNAGTD</sequence>
<accession>A0A6C2CAN2</accession>
<keyword evidence="1" id="KW-0732">Signal</keyword>
<dbReference type="Proteomes" id="UP000371977">
    <property type="component" value="Unassembled WGS sequence"/>
</dbReference>
<organism evidence="3 4">
    <name type="scientific">Weissella muntiaci</name>
    <dbReference type="NCBI Taxonomy" id="2508881"/>
    <lineage>
        <taxon>Bacteria</taxon>
        <taxon>Bacillati</taxon>
        <taxon>Bacillota</taxon>
        <taxon>Bacilli</taxon>
        <taxon>Lactobacillales</taxon>
        <taxon>Lactobacillaceae</taxon>
        <taxon>Weissella</taxon>
    </lineage>
</organism>
<dbReference type="NCBIfam" id="TIGR03715">
    <property type="entry name" value="KxYKxGKxW"/>
    <property type="match status" value="1"/>
</dbReference>
<dbReference type="RefSeq" id="WP_187387521.1">
    <property type="nucleotide sequence ID" value="NZ_SDGZ01000007.1"/>
</dbReference>
<dbReference type="Pfam" id="PF19258">
    <property type="entry name" value="KxYKxGKxW_sig"/>
    <property type="match status" value="1"/>
</dbReference>
<feature type="region of interest" description="Disordered" evidence="2">
    <location>
        <begin position="186"/>
        <end position="286"/>
    </location>
</feature>
<protein>
    <submittedName>
        <fullName evidence="3">Uncharacterized protein</fullName>
    </submittedName>
</protein>
<dbReference type="InterPro" id="IPR002989">
    <property type="entry name" value="Mycobac_pentapep"/>
</dbReference>
<evidence type="ECO:0000256" key="2">
    <source>
        <dbReference type="SAM" id="MobiDB-lite"/>
    </source>
</evidence>
<evidence type="ECO:0000313" key="3">
    <source>
        <dbReference type="EMBL" id="TYC50632.1"/>
    </source>
</evidence>
<feature type="non-terminal residue" evidence="3">
    <location>
        <position position="286"/>
    </location>
</feature>
<name>A0A6C2CAN2_9LACO</name>
<keyword evidence="4" id="KW-1185">Reference proteome</keyword>
<dbReference type="AlphaFoldDB" id="A0A6C2CAN2"/>
<proteinExistence type="predicted"/>
<comment type="caution">
    <text evidence="3">The sequence shown here is derived from an EMBL/GenBank/DDBJ whole genome shotgun (WGS) entry which is preliminary data.</text>
</comment>
<gene>
    <name evidence="3" type="ORF">ESZ50_01975</name>
</gene>
<evidence type="ECO:0000313" key="4">
    <source>
        <dbReference type="Proteomes" id="UP000371977"/>
    </source>
</evidence>